<evidence type="ECO:0000313" key="10">
    <source>
        <dbReference type="EMBL" id="AZI44769.1"/>
    </source>
</evidence>
<keyword evidence="10" id="KW-0614">Plasmid</keyword>
<organism evidence="10 11">
    <name type="scientific">Deinococcus psychrotolerans</name>
    <dbReference type="NCBI Taxonomy" id="2489213"/>
    <lineage>
        <taxon>Bacteria</taxon>
        <taxon>Thermotogati</taxon>
        <taxon>Deinococcota</taxon>
        <taxon>Deinococci</taxon>
        <taxon>Deinococcales</taxon>
        <taxon>Deinococcaceae</taxon>
        <taxon>Deinococcus</taxon>
    </lineage>
</organism>
<keyword evidence="11" id="KW-1185">Reference proteome</keyword>
<feature type="active site" description="Proton acceptor" evidence="7">
    <location>
        <position position="130"/>
    </location>
</feature>
<protein>
    <recommendedName>
        <fullName evidence="2">malate synthase</fullName>
        <ecNumber evidence="2">2.3.3.9</ecNumber>
    </recommendedName>
</protein>
<dbReference type="GO" id="GO:0006099">
    <property type="term" value="P:tricarboxylic acid cycle"/>
    <property type="evidence" value="ECO:0007669"/>
    <property type="project" value="UniProtKB-KW"/>
</dbReference>
<keyword evidence="4" id="KW-0816">Tricarboxylic acid cycle</keyword>
<dbReference type="OrthoDB" id="9768429at2"/>
<feature type="domain" description="Malate synthase C-terminal" evidence="9">
    <location>
        <begin position="369"/>
        <end position="426"/>
    </location>
</feature>
<feature type="active site" description="Proton donor" evidence="7">
    <location>
        <position position="396"/>
    </location>
</feature>
<comment type="similarity">
    <text evidence="1">Belongs to the malate synthase family.</text>
</comment>
<gene>
    <name evidence="10" type="ORF">EHF33_17925</name>
</gene>
<geneLocation type="plasmid" evidence="10 11">
    <name>unnamed1</name>
</geneLocation>
<dbReference type="InterPro" id="IPR011076">
    <property type="entry name" value="Malate_synth_sf"/>
</dbReference>
<evidence type="ECO:0000256" key="3">
    <source>
        <dbReference type="ARBA" id="ARBA00022435"/>
    </source>
</evidence>
<dbReference type="PANTHER" id="PTHR42902:SF1">
    <property type="entry name" value="MALATE SYNTHASE 1-RELATED"/>
    <property type="match status" value="1"/>
</dbReference>
<evidence type="ECO:0000256" key="4">
    <source>
        <dbReference type="ARBA" id="ARBA00022532"/>
    </source>
</evidence>
<dbReference type="InterPro" id="IPR048355">
    <property type="entry name" value="MS_C"/>
</dbReference>
<feature type="domain" description="Malate synthase TIM barrel" evidence="8">
    <location>
        <begin position="128"/>
        <end position="334"/>
    </location>
</feature>
<evidence type="ECO:0000259" key="9">
    <source>
        <dbReference type="Pfam" id="PF20659"/>
    </source>
</evidence>
<dbReference type="EC" id="2.3.3.9" evidence="2"/>
<dbReference type="Gene3D" id="3.20.20.360">
    <property type="entry name" value="Malate synthase, domain 3"/>
    <property type="match status" value="1"/>
</dbReference>
<dbReference type="Pfam" id="PF01274">
    <property type="entry name" value="MS_TIM-barrel"/>
    <property type="match status" value="1"/>
</dbReference>
<name>A0A3G8YHI5_9DEIO</name>
<evidence type="ECO:0000256" key="2">
    <source>
        <dbReference type="ARBA" id="ARBA00012636"/>
    </source>
</evidence>
<dbReference type="KEGG" id="dph:EHF33_17925"/>
<dbReference type="InterPro" id="IPR046363">
    <property type="entry name" value="MS_N_TIM-barrel_dom"/>
</dbReference>
<dbReference type="GO" id="GO:0004474">
    <property type="term" value="F:malate synthase activity"/>
    <property type="evidence" value="ECO:0007669"/>
    <property type="project" value="UniProtKB-EC"/>
</dbReference>
<keyword evidence="10" id="KW-0012">Acyltransferase</keyword>
<reference evidence="10 11" key="1">
    <citation type="submission" date="2018-11" db="EMBL/GenBank/DDBJ databases">
        <title>Deinococcus shelandsis sp. nov., isolated from South Shetland Islands soil of Antarctica.</title>
        <authorList>
            <person name="Tian J."/>
        </authorList>
    </citation>
    <scope>NUCLEOTIDE SEQUENCE [LARGE SCALE GENOMIC DNA]</scope>
    <source>
        <strain evidence="10 11">S14-83T</strain>
        <plasmid evidence="10 11">unnamed1</plasmid>
    </source>
</reference>
<evidence type="ECO:0000259" key="8">
    <source>
        <dbReference type="Pfam" id="PF01274"/>
    </source>
</evidence>
<dbReference type="PANTHER" id="PTHR42902">
    <property type="entry name" value="MALATE SYNTHASE"/>
    <property type="match status" value="1"/>
</dbReference>
<accession>A0A3G8YHI5</accession>
<evidence type="ECO:0000313" key="11">
    <source>
        <dbReference type="Proteomes" id="UP000276417"/>
    </source>
</evidence>
<sequence length="479" mass="51449">MTQPTVKNASKSADTQAGQTLILAAAARRLAQTLHTAFRGRWEALPGASTPPQPTPEYQAVPVPADLIGRRAELIVEASDLAALNNALSSDADALVIDFDDTFTPTFANVQAAYDALPRAAASSKPLLARPRAFYAVEQHLDFGGPAIAAFTDLAVILAARPEKPIHIYIPKLETVSEAQLWDDALNLAERELGLAPNTIKVCIQIETFLAVQHADALLYALRGRAFGLNAGRWDYVFSLIKSVGGSRGAVPPRSELTMDVDAMRAYAEALVRVAQRRGAQAIGGSAAVAPDSANPQPALDAVRADKRREAQQGFTAAWAGLPMLLGDVRAGFDGEAPTPLSAEPVERTLKRLLDLPAPQPLPLGVLQDTIGLALDVFEAWYAGQGVVVRNGRIEDTATAELARAQVWQWVSCTAQLSSDAFLTPDRYRAERRALKADDTPEAQLLDALVLAETCPAYFPRFAQQLAAREPLPTQEMPV</sequence>
<proteinExistence type="inferred from homology"/>
<evidence type="ECO:0000256" key="1">
    <source>
        <dbReference type="ARBA" id="ARBA00006394"/>
    </source>
</evidence>
<keyword evidence="5 10" id="KW-0808">Transferase</keyword>
<evidence type="ECO:0000256" key="5">
    <source>
        <dbReference type="ARBA" id="ARBA00022679"/>
    </source>
</evidence>
<dbReference type="GO" id="GO:0006097">
    <property type="term" value="P:glyoxylate cycle"/>
    <property type="evidence" value="ECO:0007669"/>
    <property type="project" value="UniProtKB-KW"/>
</dbReference>
<dbReference type="EMBL" id="CP034185">
    <property type="protein sequence ID" value="AZI44769.1"/>
    <property type="molecule type" value="Genomic_DNA"/>
</dbReference>
<dbReference type="InterPro" id="IPR001465">
    <property type="entry name" value="Malate_synthase_TIM"/>
</dbReference>
<dbReference type="SUPFAM" id="SSF51645">
    <property type="entry name" value="Malate synthase G"/>
    <property type="match status" value="1"/>
</dbReference>
<evidence type="ECO:0000256" key="7">
    <source>
        <dbReference type="PIRSR" id="PIRSR601465-50"/>
    </source>
</evidence>
<keyword evidence="3" id="KW-0329">Glyoxylate bypass</keyword>
<dbReference type="InterPro" id="IPR044856">
    <property type="entry name" value="Malate_synth_C_sf"/>
</dbReference>
<dbReference type="AlphaFoldDB" id="A0A3G8YHI5"/>
<dbReference type="GO" id="GO:0005737">
    <property type="term" value="C:cytoplasm"/>
    <property type="evidence" value="ECO:0007669"/>
    <property type="project" value="TreeGrafter"/>
</dbReference>
<comment type="catalytic activity">
    <reaction evidence="6">
        <text>glyoxylate + acetyl-CoA + H2O = (S)-malate + CoA + H(+)</text>
        <dbReference type="Rhea" id="RHEA:18181"/>
        <dbReference type="ChEBI" id="CHEBI:15377"/>
        <dbReference type="ChEBI" id="CHEBI:15378"/>
        <dbReference type="ChEBI" id="CHEBI:15589"/>
        <dbReference type="ChEBI" id="CHEBI:36655"/>
        <dbReference type="ChEBI" id="CHEBI:57287"/>
        <dbReference type="ChEBI" id="CHEBI:57288"/>
        <dbReference type="EC" id="2.3.3.9"/>
    </reaction>
</comment>
<dbReference type="RefSeq" id="WP_124874732.1">
    <property type="nucleotide sequence ID" value="NZ_CP034185.1"/>
</dbReference>
<evidence type="ECO:0000256" key="6">
    <source>
        <dbReference type="ARBA" id="ARBA00047918"/>
    </source>
</evidence>
<dbReference type="InterPro" id="IPR006252">
    <property type="entry name" value="Malate_synthA"/>
</dbReference>
<dbReference type="Pfam" id="PF20659">
    <property type="entry name" value="MS_C"/>
    <property type="match status" value="1"/>
</dbReference>
<dbReference type="Proteomes" id="UP000276417">
    <property type="component" value="Plasmid unnamed1"/>
</dbReference>
<dbReference type="Gene3D" id="1.20.1220.12">
    <property type="entry name" value="Malate synthase, domain III"/>
    <property type="match status" value="1"/>
</dbReference>